<comment type="subcellular location">
    <subcellularLocation>
        <location evidence="1 14">Cell membrane</location>
        <topology evidence="1 14">Multi-pass membrane protein</topology>
    </subcellularLocation>
</comment>
<comment type="pathway">
    <text evidence="2 14">Porphyrin-containing compound metabolism; heme O biosynthesis; heme O from protoheme: step 1/1.</text>
</comment>
<dbReference type="GO" id="GO:0048034">
    <property type="term" value="P:heme O biosynthetic process"/>
    <property type="evidence" value="ECO:0007669"/>
    <property type="project" value="UniProtKB-UniRule"/>
</dbReference>
<dbReference type="NCBIfam" id="NF003349">
    <property type="entry name" value="PRK04375.1-2"/>
    <property type="match status" value="1"/>
</dbReference>
<dbReference type="Proteomes" id="UP000321726">
    <property type="component" value="Unassembled WGS sequence"/>
</dbReference>
<feature type="transmembrane region" description="Helical" evidence="14">
    <location>
        <begin position="93"/>
        <end position="116"/>
    </location>
</feature>
<evidence type="ECO:0000256" key="9">
    <source>
        <dbReference type="ARBA" id="ARBA00023136"/>
    </source>
</evidence>
<evidence type="ECO:0000313" key="17">
    <source>
        <dbReference type="Proteomes" id="UP000184123"/>
    </source>
</evidence>
<dbReference type="NCBIfam" id="TIGR01473">
    <property type="entry name" value="cyoE_ctaB"/>
    <property type="match status" value="1"/>
</dbReference>
<keyword evidence="6 14" id="KW-0812">Transmembrane</keyword>
<accession>A0A1M7B2U3</accession>
<dbReference type="Gene3D" id="1.10.357.140">
    <property type="entry name" value="UbiA prenyltransferase"/>
    <property type="match status" value="1"/>
</dbReference>
<comment type="catalytic activity">
    <reaction evidence="13 14">
        <text>heme b + (2E,6E)-farnesyl diphosphate + H2O = Fe(II)-heme o + diphosphate</text>
        <dbReference type="Rhea" id="RHEA:28070"/>
        <dbReference type="ChEBI" id="CHEBI:15377"/>
        <dbReference type="ChEBI" id="CHEBI:33019"/>
        <dbReference type="ChEBI" id="CHEBI:60344"/>
        <dbReference type="ChEBI" id="CHEBI:60530"/>
        <dbReference type="ChEBI" id="CHEBI:175763"/>
        <dbReference type="EC" id="2.5.1.141"/>
    </reaction>
</comment>
<feature type="transmembrane region" description="Helical" evidence="14">
    <location>
        <begin position="122"/>
        <end position="140"/>
    </location>
</feature>
<evidence type="ECO:0000256" key="4">
    <source>
        <dbReference type="ARBA" id="ARBA00022475"/>
    </source>
</evidence>
<comment type="similarity">
    <text evidence="14">Belongs to the UbiA prenyltransferase family. Protoheme IX farnesyltransferase subfamily.</text>
</comment>
<gene>
    <name evidence="14" type="primary">cyoE</name>
    <name evidence="15" type="synonym">cyoE1</name>
    <name evidence="15" type="ORF">HCU01_01100</name>
    <name evidence="16" type="ORF">SAMN05660971_00740</name>
</gene>
<dbReference type="UniPathway" id="UPA00834">
    <property type="reaction ID" value="UER00712"/>
</dbReference>
<dbReference type="EMBL" id="FRCA01000001">
    <property type="protein sequence ID" value="SHL49300.1"/>
    <property type="molecule type" value="Genomic_DNA"/>
</dbReference>
<dbReference type="AlphaFoldDB" id="A0A1M7B2U3"/>
<reference evidence="16 17" key="1">
    <citation type="submission" date="2016-11" db="EMBL/GenBank/DDBJ databases">
        <authorList>
            <person name="Jaros S."/>
            <person name="Januszkiewicz K."/>
            <person name="Wedrychowicz H."/>
        </authorList>
    </citation>
    <scope>NUCLEOTIDE SEQUENCE [LARGE SCALE GENOMIC DNA]</scope>
    <source>
        <strain evidence="16 17">DSM 4740</strain>
    </source>
</reference>
<feature type="transmembrane region" description="Helical" evidence="14">
    <location>
        <begin position="175"/>
        <end position="195"/>
    </location>
</feature>
<evidence type="ECO:0000256" key="5">
    <source>
        <dbReference type="ARBA" id="ARBA00022679"/>
    </source>
</evidence>
<evidence type="ECO:0000313" key="16">
    <source>
        <dbReference type="EMBL" id="SHL49300.1"/>
    </source>
</evidence>
<organism evidence="16 17">
    <name type="scientific">Halomonas cupida</name>
    <dbReference type="NCBI Taxonomy" id="44933"/>
    <lineage>
        <taxon>Bacteria</taxon>
        <taxon>Pseudomonadati</taxon>
        <taxon>Pseudomonadota</taxon>
        <taxon>Gammaproteobacteria</taxon>
        <taxon>Oceanospirillales</taxon>
        <taxon>Halomonadaceae</taxon>
        <taxon>Halomonas</taxon>
    </lineage>
</organism>
<dbReference type="PANTHER" id="PTHR43448">
    <property type="entry name" value="PROTOHEME IX FARNESYLTRANSFERASE, MITOCHONDRIAL"/>
    <property type="match status" value="1"/>
</dbReference>
<feature type="transmembrane region" description="Helical" evidence="14">
    <location>
        <begin position="147"/>
        <end position="169"/>
    </location>
</feature>
<evidence type="ECO:0000256" key="10">
    <source>
        <dbReference type="ARBA" id="ARBA00030253"/>
    </source>
</evidence>
<feature type="transmembrane region" description="Helical" evidence="14">
    <location>
        <begin position="273"/>
        <end position="292"/>
    </location>
</feature>
<evidence type="ECO:0000256" key="13">
    <source>
        <dbReference type="ARBA" id="ARBA00047690"/>
    </source>
</evidence>
<dbReference type="GO" id="GO:0008495">
    <property type="term" value="F:protoheme IX farnesyltransferase activity"/>
    <property type="evidence" value="ECO:0007669"/>
    <property type="project" value="UniProtKB-UniRule"/>
</dbReference>
<name>A0A1M7B2U3_9GAMM</name>
<evidence type="ECO:0000313" key="18">
    <source>
        <dbReference type="Proteomes" id="UP000321726"/>
    </source>
</evidence>
<dbReference type="PANTHER" id="PTHR43448:SF7">
    <property type="entry name" value="4-HYDROXYBENZOATE SOLANESYLTRANSFERASE"/>
    <property type="match status" value="1"/>
</dbReference>
<evidence type="ECO:0000256" key="2">
    <source>
        <dbReference type="ARBA" id="ARBA00004919"/>
    </source>
</evidence>
<keyword evidence="5 14" id="KW-0808">Transferase</keyword>
<reference evidence="15 18" key="2">
    <citation type="submission" date="2019-07" db="EMBL/GenBank/DDBJ databases">
        <title>Whole genome shotgun sequence of Halomonas cupida NBRC 102219.</title>
        <authorList>
            <person name="Hosoyama A."/>
            <person name="Uohara A."/>
            <person name="Ohji S."/>
            <person name="Ichikawa N."/>
        </authorList>
    </citation>
    <scope>NUCLEOTIDE SEQUENCE [LARGE SCALE GENOMIC DNA]</scope>
    <source>
        <strain evidence="15 18">NBRC 102219</strain>
    </source>
</reference>
<keyword evidence="8 14" id="KW-0350">Heme biosynthesis</keyword>
<dbReference type="STRING" id="44933.SAMN05660971_00740"/>
<evidence type="ECO:0000256" key="8">
    <source>
        <dbReference type="ARBA" id="ARBA00023133"/>
    </source>
</evidence>
<evidence type="ECO:0000256" key="1">
    <source>
        <dbReference type="ARBA" id="ARBA00004651"/>
    </source>
</evidence>
<evidence type="ECO:0000256" key="7">
    <source>
        <dbReference type="ARBA" id="ARBA00022989"/>
    </source>
</evidence>
<keyword evidence="9 14" id="KW-0472">Membrane</keyword>
<evidence type="ECO:0000256" key="11">
    <source>
        <dbReference type="ARBA" id="ARBA00040810"/>
    </source>
</evidence>
<evidence type="ECO:0000256" key="6">
    <source>
        <dbReference type="ARBA" id="ARBA00022692"/>
    </source>
</evidence>
<dbReference type="GO" id="GO:0005886">
    <property type="term" value="C:plasma membrane"/>
    <property type="evidence" value="ECO:0007669"/>
    <property type="project" value="UniProtKB-SubCell"/>
</dbReference>
<dbReference type="EMBL" id="BJXU01000004">
    <property type="protein sequence ID" value="GEN22161.1"/>
    <property type="molecule type" value="Genomic_DNA"/>
</dbReference>
<dbReference type="InterPro" id="IPR006369">
    <property type="entry name" value="Protohaem_IX_farnesylTrfase"/>
</dbReference>
<keyword evidence="7 14" id="KW-1133">Transmembrane helix</keyword>
<feature type="transmembrane region" description="Helical" evidence="14">
    <location>
        <begin position="216"/>
        <end position="236"/>
    </location>
</feature>
<evidence type="ECO:0000313" key="15">
    <source>
        <dbReference type="EMBL" id="GEN22161.1"/>
    </source>
</evidence>
<feature type="transmembrane region" description="Helical" evidence="14">
    <location>
        <begin position="51"/>
        <end position="72"/>
    </location>
</feature>
<dbReference type="PROSITE" id="PS00943">
    <property type="entry name" value="UBIA"/>
    <property type="match status" value="1"/>
</dbReference>
<keyword evidence="4 14" id="KW-1003">Cell membrane</keyword>
<dbReference type="CDD" id="cd13957">
    <property type="entry name" value="PT_UbiA_Cox10"/>
    <property type="match status" value="1"/>
</dbReference>
<dbReference type="EC" id="2.5.1.141" evidence="3 14"/>
<feature type="transmembrane region" description="Helical" evidence="14">
    <location>
        <begin position="25"/>
        <end position="45"/>
    </location>
</feature>
<dbReference type="Proteomes" id="UP000184123">
    <property type="component" value="Unassembled WGS sequence"/>
</dbReference>
<sequence length="301" mass="32853">MRDALPLQVVTAAELWRDLMTLCKWRVVSVMLVCALVGMLLAAPVPAFSNVVFGIGGIALAAAGAAAINHVVDRRLDAQMLRTSRRPLASGRMTWPLALGWAVLLSASGIALLAVAVNALTAWLTLASLIGYALIYTVFLKRATPQNIVIGGVAGASPPLLGWTAVTGSLGPEPLLLMLIIFAWTPPHFWALAIYKRDEYAEAGVPMLPVTHGCDFARLQVWLYGWLTVAATLLPFSIGMSGWPYLIGVVVLNIRFMIWNLRVWKGHDGQAPLQAFWFSIHYLLWVFVLLLADHYLAMVVD</sequence>
<dbReference type="OrthoDB" id="9814417at2"/>
<protein>
    <recommendedName>
        <fullName evidence="11 14">Protoheme IX farnesyltransferase</fullName>
        <ecNumber evidence="3 14">2.5.1.141</ecNumber>
    </recommendedName>
    <alternativeName>
        <fullName evidence="12 14">Heme B farnesyltransferase</fullName>
    </alternativeName>
    <alternativeName>
        <fullName evidence="10 14">Heme O synthase</fullName>
    </alternativeName>
</protein>
<proteinExistence type="inferred from homology"/>
<dbReference type="HAMAP" id="MF_00154">
    <property type="entry name" value="CyoE_CtaB"/>
    <property type="match status" value="1"/>
</dbReference>
<dbReference type="InterPro" id="IPR000537">
    <property type="entry name" value="UbiA_prenyltransferase"/>
</dbReference>
<dbReference type="InterPro" id="IPR044878">
    <property type="entry name" value="UbiA_sf"/>
</dbReference>
<dbReference type="Pfam" id="PF01040">
    <property type="entry name" value="UbiA"/>
    <property type="match status" value="1"/>
</dbReference>
<comment type="miscellaneous">
    <text evidence="14">Carbon 2 of the heme B porphyrin ring is defined according to the Fischer nomenclature.</text>
</comment>
<feature type="transmembrane region" description="Helical" evidence="14">
    <location>
        <begin position="242"/>
        <end position="261"/>
    </location>
</feature>
<keyword evidence="18" id="KW-1185">Reference proteome</keyword>
<dbReference type="RefSeq" id="WP_073433615.1">
    <property type="nucleotide sequence ID" value="NZ_BJXU01000004.1"/>
</dbReference>
<evidence type="ECO:0000256" key="12">
    <source>
        <dbReference type="ARBA" id="ARBA00042475"/>
    </source>
</evidence>
<evidence type="ECO:0000256" key="3">
    <source>
        <dbReference type="ARBA" id="ARBA00012292"/>
    </source>
</evidence>
<dbReference type="InterPro" id="IPR030470">
    <property type="entry name" value="UbiA_prenylTrfase_CS"/>
</dbReference>
<evidence type="ECO:0000256" key="14">
    <source>
        <dbReference type="HAMAP-Rule" id="MF_00154"/>
    </source>
</evidence>
<comment type="function">
    <text evidence="14">Converts heme B (protoheme IX) to heme O by substitution of the vinyl group on carbon 2 of heme B porphyrin ring with a hydroxyethyl farnesyl side group.</text>
</comment>